<dbReference type="InterPro" id="IPR027417">
    <property type="entry name" value="P-loop_NTPase"/>
</dbReference>
<dbReference type="FunFam" id="3.40.50.300:FF:000425">
    <property type="entry name" value="Probable ABC transporter, ATP-binding subunit"/>
    <property type="match status" value="1"/>
</dbReference>
<dbReference type="PROSITE" id="PS50893">
    <property type="entry name" value="ABC_TRANSPORTER_2"/>
    <property type="match status" value="1"/>
</dbReference>
<dbReference type="GO" id="GO:0015418">
    <property type="term" value="F:ABC-type quaternary ammonium compound transporting activity"/>
    <property type="evidence" value="ECO:0007669"/>
    <property type="project" value="UniProtKB-EC"/>
</dbReference>
<dbReference type="EC" id="7.6.2.9" evidence="9"/>
<sequence length="347" mass="37042">MLTIDRVSVRYGDRTAVRDVSLTVGNENGADAVTKGRGDSVTALLGPSGCGKSTLLRAVAGLEPLARGRILWDGEDLAAVPTHRRGFGVVFQDGQLFGHRDVAGNIRYGLQRHHWPRAEANARVDELLELVGLPGMGARPVGELSGGQQQRVALARALAPKPRLLLLDEPLSALDRQLRDRLVGDLRRILRETGTPALIVTHDHDEAVELADTVAVLDAGELAQVDRPARLWRRPRTPDVARFLGYSVLLDAQVKDLQATSALGQVLVDCPDGRFRLGLRPGSVVIQAHGVPARVTGSVPTADGVRITAAVDTDDGELLVDALGDTAPADGEVVRVALNPRRIAVIG</sequence>
<dbReference type="InterPro" id="IPR017871">
    <property type="entry name" value="ABC_transporter-like_CS"/>
</dbReference>
<dbReference type="SMART" id="SM00382">
    <property type="entry name" value="AAA"/>
    <property type="match status" value="1"/>
</dbReference>
<dbReference type="Pfam" id="PF00005">
    <property type="entry name" value="ABC_tran"/>
    <property type="match status" value="1"/>
</dbReference>
<organism evidence="11 12">
    <name type="scientific">Tsukamurella tyrosinosolvens</name>
    <dbReference type="NCBI Taxonomy" id="57704"/>
    <lineage>
        <taxon>Bacteria</taxon>
        <taxon>Bacillati</taxon>
        <taxon>Actinomycetota</taxon>
        <taxon>Actinomycetes</taxon>
        <taxon>Mycobacteriales</taxon>
        <taxon>Tsukamurellaceae</taxon>
        <taxon>Tsukamurella</taxon>
    </lineage>
</organism>
<evidence type="ECO:0000256" key="8">
    <source>
        <dbReference type="ARBA" id="ARBA00023136"/>
    </source>
</evidence>
<dbReference type="CDD" id="cd03259">
    <property type="entry name" value="ABC_Carb_Solutes_like"/>
    <property type="match status" value="1"/>
</dbReference>
<gene>
    <name evidence="11" type="ORF">SAMN04489793_1510</name>
</gene>
<dbReference type="InterPro" id="IPR008995">
    <property type="entry name" value="Mo/tungstate-bd_C_term_dom"/>
</dbReference>
<dbReference type="RefSeq" id="WP_139286100.1">
    <property type="nucleotide sequence ID" value="NZ_FNSA01000003.1"/>
</dbReference>
<keyword evidence="2" id="KW-1003">Cell membrane</keyword>
<keyword evidence="6" id="KW-0408">Iron</keyword>
<keyword evidence="8" id="KW-0472">Membrane</keyword>
<dbReference type="InterPro" id="IPR015853">
    <property type="entry name" value="ABC_transpr_FbpC"/>
</dbReference>
<protein>
    <recommendedName>
        <fullName evidence="9">ABC-type quaternary amine transporter</fullName>
        <ecNumber evidence="9">7.6.2.9</ecNumber>
    </recommendedName>
</protein>
<dbReference type="InterPro" id="IPR050093">
    <property type="entry name" value="ABC_SmlMolc_Importer"/>
</dbReference>
<keyword evidence="12" id="KW-1185">Reference proteome</keyword>
<proteinExistence type="predicted"/>
<evidence type="ECO:0000256" key="3">
    <source>
        <dbReference type="ARBA" id="ARBA00022496"/>
    </source>
</evidence>
<evidence type="ECO:0000256" key="9">
    <source>
        <dbReference type="ARBA" id="ARBA00066388"/>
    </source>
</evidence>
<keyword evidence="4" id="KW-0547">Nucleotide-binding</keyword>
<keyword evidence="3" id="KW-0410">Iron transport</keyword>
<dbReference type="Gene3D" id="3.40.50.300">
    <property type="entry name" value="P-loop containing nucleotide triphosphate hydrolases"/>
    <property type="match status" value="1"/>
</dbReference>
<dbReference type="STRING" id="57704.SAMN04489793_1510"/>
<dbReference type="GO" id="GO:0015408">
    <property type="term" value="F:ABC-type ferric iron transporter activity"/>
    <property type="evidence" value="ECO:0007669"/>
    <property type="project" value="InterPro"/>
</dbReference>
<dbReference type="InterPro" id="IPR003593">
    <property type="entry name" value="AAA+_ATPase"/>
</dbReference>
<keyword evidence="5 11" id="KW-0067">ATP-binding</keyword>
<dbReference type="SUPFAM" id="SSF52540">
    <property type="entry name" value="P-loop containing nucleoside triphosphate hydrolases"/>
    <property type="match status" value="1"/>
</dbReference>
<reference evidence="12" key="1">
    <citation type="submission" date="2016-10" db="EMBL/GenBank/DDBJ databases">
        <authorList>
            <person name="Varghese N."/>
            <person name="Submissions S."/>
        </authorList>
    </citation>
    <scope>NUCLEOTIDE SEQUENCE [LARGE SCALE GENOMIC DNA]</scope>
    <source>
        <strain evidence="12">DSM 44234</strain>
    </source>
</reference>
<dbReference type="AlphaFoldDB" id="A0A1H4PPP3"/>
<evidence type="ECO:0000256" key="4">
    <source>
        <dbReference type="ARBA" id="ARBA00022741"/>
    </source>
</evidence>
<dbReference type="GO" id="GO:0016020">
    <property type="term" value="C:membrane"/>
    <property type="evidence" value="ECO:0007669"/>
    <property type="project" value="InterPro"/>
</dbReference>
<evidence type="ECO:0000256" key="2">
    <source>
        <dbReference type="ARBA" id="ARBA00022475"/>
    </source>
</evidence>
<dbReference type="PROSITE" id="PS00211">
    <property type="entry name" value="ABC_TRANSPORTER_1"/>
    <property type="match status" value="1"/>
</dbReference>
<dbReference type="EMBL" id="FNSA01000003">
    <property type="protein sequence ID" value="SEC09325.1"/>
    <property type="molecule type" value="Genomic_DNA"/>
</dbReference>
<dbReference type="InterPro" id="IPR003439">
    <property type="entry name" value="ABC_transporter-like_ATP-bd"/>
</dbReference>
<dbReference type="GO" id="GO:0016887">
    <property type="term" value="F:ATP hydrolysis activity"/>
    <property type="evidence" value="ECO:0007669"/>
    <property type="project" value="InterPro"/>
</dbReference>
<feature type="domain" description="ABC transporter" evidence="10">
    <location>
        <begin position="2"/>
        <end position="244"/>
    </location>
</feature>
<name>A0A1H4PPP3_TSUTY</name>
<evidence type="ECO:0000259" key="10">
    <source>
        <dbReference type="PROSITE" id="PS50893"/>
    </source>
</evidence>
<keyword evidence="1" id="KW-0813">Transport</keyword>
<evidence type="ECO:0000256" key="1">
    <source>
        <dbReference type="ARBA" id="ARBA00022448"/>
    </source>
</evidence>
<dbReference type="OrthoDB" id="9802264at2"/>
<dbReference type="PANTHER" id="PTHR42781:SF4">
    <property type="entry name" value="SPERMIDINE_PUTRESCINE IMPORT ATP-BINDING PROTEIN POTA"/>
    <property type="match status" value="1"/>
</dbReference>
<keyword evidence="7" id="KW-0406">Ion transport</keyword>
<evidence type="ECO:0000256" key="6">
    <source>
        <dbReference type="ARBA" id="ARBA00023004"/>
    </source>
</evidence>
<evidence type="ECO:0000256" key="7">
    <source>
        <dbReference type="ARBA" id="ARBA00023065"/>
    </source>
</evidence>
<accession>A0A1H4PPP3</accession>
<dbReference type="SUPFAM" id="SSF50331">
    <property type="entry name" value="MOP-like"/>
    <property type="match status" value="1"/>
</dbReference>
<evidence type="ECO:0000313" key="11">
    <source>
        <dbReference type="EMBL" id="SEC09325.1"/>
    </source>
</evidence>
<dbReference type="Proteomes" id="UP000182241">
    <property type="component" value="Unassembled WGS sequence"/>
</dbReference>
<evidence type="ECO:0000313" key="12">
    <source>
        <dbReference type="Proteomes" id="UP000182241"/>
    </source>
</evidence>
<evidence type="ECO:0000256" key="5">
    <source>
        <dbReference type="ARBA" id="ARBA00022840"/>
    </source>
</evidence>
<dbReference type="GO" id="GO:0005524">
    <property type="term" value="F:ATP binding"/>
    <property type="evidence" value="ECO:0007669"/>
    <property type="project" value="UniProtKB-KW"/>
</dbReference>
<dbReference type="PANTHER" id="PTHR42781">
    <property type="entry name" value="SPERMIDINE/PUTRESCINE IMPORT ATP-BINDING PROTEIN POTA"/>
    <property type="match status" value="1"/>
</dbReference>